<keyword evidence="2" id="KW-1185">Reference proteome</keyword>
<dbReference type="OrthoDB" id="7763418at2759"/>
<dbReference type="AlphaFoldDB" id="A0A8X6Q6V7"/>
<reference evidence="1" key="1">
    <citation type="submission" date="2020-08" db="EMBL/GenBank/DDBJ databases">
        <title>Multicomponent nature underlies the extraordinary mechanical properties of spider dragline silk.</title>
        <authorList>
            <person name="Kono N."/>
            <person name="Nakamura H."/>
            <person name="Mori M."/>
            <person name="Yoshida Y."/>
            <person name="Ohtoshi R."/>
            <person name="Malay A.D."/>
            <person name="Moran D.A.P."/>
            <person name="Tomita M."/>
            <person name="Numata K."/>
            <person name="Arakawa K."/>
        </authorList>
    </citation>
    <scope>NUCLEOTIDE SEQUENCE</scope>
</reference>
<protein>
    <submittedName>
        <fullName evidence="1">Uncharacterized protein</fullName>
    </submittedName>
</protein>
<comment type="caution">
    <text evidence="1">The sequence shown here is derived from an EMBL/GenBank/DDBJ whole genome shotgun (WGS) entry which is preliminary data.</text>
</comment>
<organism evidence="1 2">
    <name type="scientific">Nephila pilipes</name>
    <name type="common">Giant wood spider</name>
    <name type="synonym">Nephila maculata</name>
    <dbReference type="NCBI Taxonomy" id="299642"/>
    <lineage>
        <taxon>Eukaryota</taxon>
        <taxon>Metazoa</taxon>
        <taxon>Ecdysozoa</taxon>
        <taxon>Arthropoda</taxon>
        <taxon>Chelicerata</taxon>
        <taxon>Arachnida</taxon>
        <taxon>Araneae</taxon>
        <taxon>Araneomorphae</taxon>
        <taxon>Entelegynae</taxon>
        <taxon>Araneoidea</taxon>
        <taxon>Nephilidae</taxon>
        <taxon>Nephila</taxon>
    </lineage>
</organism>
<gene>
    <name evidence="1" type="ORF">NPIL_202741</name>
</gene>
<evidence type="ECO:0000313" key="1">
    <source>
        <dbReference type="EMBL" id="GFT98772.1"/>
    </source>
</evidence>
<evidence type="ECO:0000313" key="2">
    <source>
        <dbReference type="Proteomes" id="UP000887013"/>
    </source>
</evidence>
<accession>A0A8X6Q6V7</accession>
<dbReference type="EMBL" id="BMAW01026784">
    <property type="protein sequence ID" value="GFT98772.1"/>
    <property type="molecule type" value="Genomic_DNA"/>
</dbReference>
<sequence>MFRQIEINPEETHFQKFLWKKGLNETVLIYKLKTITYMQVLITTPGRYLSTLVLIQLAIDKEDNFPIAANIVRQDVYSDHILNGCFTLKELEIRKSKLLQLFESAGMSLAQMVFLTLK</sequence>
<proteinExistence type="predicted"/>
<name>A0A8X6Q6V7_NEPPI</name>
<dbReference type="Proteomes" id="UP000887013">
    <property type="component" value="Unassembled WGS sequence"/>
</dbReference>